<evidence type="ECO:0000313" key="3">
    <source>
        <dbReference type="Proteomes" id="UP001497644"/>
    </source>
</evidence>
<dbReference type="PANTHER" id="PTHR47331">
    <property type="entry name" value="PHD-TYPE DOMAIN-CONTAINING PROTEIN"/>
    <property type="match status" value="1"/>
</dbReference>
<evidence type="ECO:0000313" key="2">
    <source>
        <dbReference type="EMBL" id="CAL1672319.1"/>
    </source>
</evidence>
<dbReference type="GO" id="GO:0003676">
    <property type="term" value="F:nucleic acid binding"/>
    <property type="evidence" value="ECO:0007669"/>
    <property type="project" value="InterPro"/>
</dbReference>
<feature type="compositionally biased region" description="Polar residues" evidence="1">
    <location>
        <begin position="395"/>
        <end position="407"/>
    </location>
</feature>
<sequence length="677" mass="75679">MDKAVRAKRELCVQRMSEIHAIALKASSDEVERAILLECYVDVERIAQDFEAMHLKIIQDGSSEFKTEDEIRAKFDKARYQIKSIYRKYAPSTVVPRGTTPTSNFKLPKISIPPFSGELALWPSFFALFNTSIHNNSLLTNTEKFQYLISLLSDDALSAISNLPLSDENYPIAYDTLVSRYKNKRKLASHYWNSIAGAKQLKVDSAESLSKLLDTFNENLRALELMEFPVDLKDFILLNVLLGKLTPSLREKFEAEHRKTEIPRFKQLVKFLNEYCRVFASLSIEPPPKKSSDKPPKNSSAKSSTTSTFVTNEVSCLQCNQSHLLVKCPAFLKLTEKDRHAKARQLRLCLNCLKAGHRAISCPSQWRCRKCNELHHSLLHFAPKGDSSAQKETHASSSTKNVASSNVTTAPSSEASVISMTTISRSNSVVLLSTVQAEMADASGHFFPVRVLLDSASQSNFVTEGCVQRSGLTRTPCRSIVLGINDTKAANTKGRTLLVLRVKSRSDLRLPLEATILTKISSPLPNLRAKLQEWPHIKGLSLADSEYYQPGSIDILLGAENFVSIMRDGHRKDKSGEPDAFNTIFGWVLMGAVSTSRAEPVHSFVTTLGTLDASIRRFWSVEEVPNSVALSAEDKRCESIFSETTRRDSSGRFVVSYPFAEEPPRFVDSRPIALNRF</sequence>
<dbReference type="PANTHER" id="PTHR47331:SF4">
    <property type="entry name" value="PEPTIDASE S1 DOMAIN-CONTAINING PROTEIN"/>
    <property type="match status" value="1"/>
</dbReference>
<dbReference type="GO" id="GO:0008270">
    <property type="term" value="F:zinc ion binding"/>
    <property type="evidence" value="ECO:0007669"/>
    <property type="project" value="InterPro"/>
</dbReference>
<dbReference type="Pfam" id="PF03564">
    <property type="entry name" value="DUF1759"/>
    <property type="match status" value="1"/>
</dbReference>
<dbReference type="InterPro" id="IPR005312">
    <property type="entry name" value="DUF1759"/>
</dbReference>
<dbReference type="EMBL" id="CAXIPU020000490">
    <property type="protein sequence ID" value="CAL1672319.1"/>
    <property type="molecule type" value="Genomic_DNA"/>
</dbReference>
<reference evidence="2" key="1">
    <citation type="submission" date="2024-04" db="EMBL/GenBank/DDBJ databases">
        <authorList>
            <consortium name="Molecular Ecology Group"/>
        </authorList>
    </citation>
    <scope>NUCLEOTIDE SEQUENCE</scope>
</reference>
<dbReference type="AlphaFoldDB" id="A0AAV2MXT1"/>
<name>A0AAV2MXT1_9HYME</name>
<organism evidence="2 3">
    <name type="scientific">Lasius platythorax</name>
    <dbReference type="NCBI Taxonomy" id="488582"/>
    <lineage>
        <taxon>Eukaryota</taxon>
        <taxon>Metazoa</taxon>
        <taxon>Ecdysozoa</taxon>
        <taxon>Arthropoda</taxon>
        <taxon>Hexapoda</taxon>
        <taxon>Insecta</taxon>
        <taxon>Pterygota</taxon>
        <taxon>Neoptera</taxon>
        <taxon>Endopterygota</taxon>
        <taxon>Hymenoptera</taxon>
        <taxon>Apocrita</taxon>
        <taxon>Aculeata</taxon>
        <taxon>Formicoidea</taxon>
        <taxon>Formicidae</taxon>
        <taxon>Formicinae</taxon>
        <taxon>Lasius</taxon>
        <taxon>Lasius</taxon>
    </lineage>
</organism>
<gene>
    <name evidence="2" type="ORF">LPLAT_LOCUS6988</name>
</gene>
<dbReference type="InterPro" id="IPR036875">
    <property type="entry name" value="Znf_CCHC_sf"/>
</dbReference>
<accession>A0AAV2MXT1</accession>
<comment type="caution">
    <text evidence="2">The sequence shown here is derived from an EMBL/GenBank/DDBJ whole genome shotgun (WGS) entry which is preliminary data.</text>
</comment>
<proteinExistence type="predicted"/>
<dbReference type="SUPFAM" id="SSF57756">
    <property type="entry name" value="Retrovirus zinc finger-like domains"/>
    <property type="match status" value="1"/>
</dbReference>
<evidence type="ECO:0000256" key="1">
    <source>
        <dbReference type="SAM" id="MobiDB-lite"/>
    </source>
</evidence>
<dbReference type="Proteomes" id="UP001497644">
    <property type="component" value="Unassembled WGS sequence"/>
</dbReference>
<protein>
    <recommendedName>
        <fullName evidence="4">Peptidase aspartic putative domain-containing protein</fullName>
    </recommendedName>
</protein>
<keyword evidence="3" id="KW-1185">Reference proteome</keyword>
<evidence type="ECO:0008006" key="4">
    <source>
        <dbReference type="Google" id="ProtNLM"/>
    </source>
</evidence>
<feature type="region of interest" description="Disordered" evidence="1">
    <location>
        <begin position="385"/>
        <end position="407"/>
    </location>
</feature>